<reference evidence="8 9" key="1">
    <citation type="submission" date="2019-07" db="EMBL/GenBank/DDBJ databases">
        <title>Annotation for the trematode Paragonimus westermani.</title>
        <authorList>
            <person name="Choi Y.-J."/>
        </authorList>
    </citation>
    <scope>NUCLEOTIDE SEQUENCE [LARGE SCALE GENOMIC DNA]</scope>
    <source>
        <strain evidence="8">180907_Pwestermani</strain>
    </source>
</reference>
<evidence type="ECO:0000256" key="4">
    <source>
        <dbReference type="PROSITE-ProRule" id="PRU00125"/>
    </source>
</evidence>
<evidence type="ECO:0000256" key="6">
    <source>
        <dbReference type="SAM" id="SignalP"/>
    </source>
</evidence>
<feature type="region of interest" description="Disordered" evidence="5">
    <location>
        <begin position="235"/>
        <end position="277"/>
    </location>
</feature>
<feature type="domain" description="LIM zinc-binding" evidence="7">
    <location>
        <begin position="334"/>
        <end position="400"/>
    </location>
</feature>
<dbReference type="CDD" id="cd08368">
    <property type="entry name" value="LIM"/>
    <property type="match status" value="1"/>
</dbReference>
<feature type="region of interest" description="Disordered" evidence="5">
    <location>
        <begin position="175"/>
        <end position="223"/>
    </location>
</feature>
<keyword evidence="3 4" id="KW-0440">LIM domain</keyword>
<feature type="compositionally biased region" description="Polar residues" evidence="5">
    <location>
        <begin position="435"/>
        <end position="446"/>
    </location>
</feature>
<dbReference type="Gene3D" id="2.10.110.10">
    <property type="entry name" value="Cysteine Rich Protein"/>
    <property type="match status" value="1"/>
</dbReference>
<dbReference type="GO" id="GO:0023051">
    <property type="term" value="P:regulation of signaling"/>
    <property type="evidence" value="ECO:0007669"/>
    <property type="project" value="InterPro"/>
</dbReference>
<dbReference type="InterPro" id="IPR001781">
    <property type="entry name" value="Znf_LIM"/>
</dbReference>
<evidence type="ECO:0000259" key="7">
    <source>
        <dbReference type="PROSITE" id="PS50023"/>
    </source>
</evidence>
<dbReference type="PROSITE" id="PS50023">
    <property type="entry name" value="LIM_DOMAIN_2"/>
    <property type="match status" value="1"/>
</dbReference>
<feature type="compositionally biased region" description="Pro residues" evidence="5">
    <location>
        <begin position="245"/>
        <end position="254"/>
    </location>
</feature>
<proteinExistence type="predicted"/>
<gene>
    <name evidence="8" type="ORF">P879_10463</name>
</gene>
<protein>
    <recommendedName>
        <fullName evidence="7">LIM zinc-binding domain-containing protein</fullName>
    </recommendedName>
</protein>
<evidence type="ECO:0000256" key="3">
    <source>
        <dbReference type="ARBA" id="ARBA00023038"/>
    </source>
</evidence>
<dbReference type="GO" id="GO:0046872">
    <property type="term" value="F:metal ion binding"/>
    <property type="evidence" value="ECO:0007669"/>
    <property type="project" value="UniProtKB-KW"/>
</dbReference>
<dbReference type="SMART" id="SM00132">
    <property type="entry name" value="LIM"/>
    <property type="match status" value="1"/>
</dbReference>
<feature type="chain" id="PRO_5035945959" description="LIM zinc-binding domain-containing protein" evidence="6">
    <location>
        <begin position="16"/>
        <end position="453"/>
    </location>
</feature>
<feature type="region of interest" description="Disordered" evidence="5">
    <location>
        <begin position="400"/>
        <end position="453"/>
    </location>
</feature>
<keyword evidence="1 4" id="KW-0479">Metal-binding</keyword>
<evidence type="ECO:0000313" key="8">
    <source>
        <dbReference type="EMBL" id="KAF8566176.1"/>
    </source>
</evidence>
<dbReference type="PROSITE" id="PS00478">
    <property type="entry name" value="LIM_DOMAIN_1"/>
    <property type="match status" value="1"/>
</dbReference>
<dbReference type="PANTHER" id="PTHR46767:SF1">
    <property type="entry name" value="LIM DOMAIN ONLY PROTEIN 7"/>
    <property type="match status" value="1"/>
</dbReference>
<organism evidence="8 9">
    <name type="scientific">Paragonimus westermani</name>
    <dbReference type="NCBI Taxonomy" id="34504"/>
    <lineage>
        <taxon>Eukaryota</taxon>
        <taxon>Metazoa</taxon>
        <taxon>Spiralia</taxon>
        <taxon>Lophotrochozoa</taxon>
        <taxon>Platyhelminthes</taxon>
        <taxon>Trematoda</taxon>
        <taxon>Digenea</taxon>
        <taxon>Plagiorchiida</taxon>
        <taxon>Troglotremata</taxon>
        <taxon>Troglotrematidae</taxon>
        <taxon>Paragonimus</taxon>
    </lineage>
</organism>
<evidence type="ECO:0000256" key="1">
    <source>
        <dbReference type="ARBA" id="ARBA00022723"/>
    </source>
</evidence>
<keyword evidence="9" id="KW-1185">Reference proteome</keyword>
<evidence type="ECO:0000313" key="9">
    <source>
        <dbReference type="Proteomes" id="UP000699462"/>
    </source>
</evidence>
<evidence type="ECO:0000256" key="2">
    <source>
        <dbReference type="ARBA" id="ARBA00022833"/>
    </source>
</evidence>
<evidence type="ECO:0000256" key="5">
    <source>
        <dbReference type="SAM" id="MobiDB-lite"/>
    </source>
</evidence>
<dbReference type="GO" id="GO:0030155">
    <property type="term" value="P:regulation of cell adhesion"/>
    <property type="evidence" value="ECO:0007669"/>
    <property type="project" value="InterPro"/>
</dbReference>
<dbReference type="InterPro" id="IPR029978">
    <property type="entry name" value="LMO-7"/>
</dbReference>
<dbReference type="Proteomes" id="UP000699462">
    <property type="component" value="Unassembled WGS sequence"/>
</dbReference>
<sequence length="453" mass="49365">MFSLMFCLHITVVDTSEVDASYLHTPSQIEDSGTSRTISARVHRPVEISRAEPSHLSLSNTSMLDARLEHVLLVQQPNVESSQVIQGISSSLEHSIDLGSIPNTVWPETPNSPLPPPPALSPLITSPISSPINIQPTTDSRLVRQPFLELPSPPSPIFFSNDELSLPHASEIINQRQRSKVTPSPLRFEASVTSLNPPPRMSDDHMSRSSGDPQFGSHLQSDSNVHRICPKLQSESRDATASSVPPAPPSPLPTPSRSTLYHPIAPLSSPQSSDIDEIDVDDCTQNRSIKIGQHPHCSGRKFYPPPPPLPIPKHDAPPPPPPRVPLNKGINPRNKCTACTRELGTGDLMIISSMSLYYHLACFVCSRCGEPLSDGLSNADVRIRTGQLYCQTCYPSKRKTVPQGDSRLNKPDRAGTLPARSSTPVTCADRRNRSRAPTYQAASGESGTKHGYM</sequence>
<keyword evidence="2 4" id="KW-0862">Zinc</keyword>
<dbReference type="Pfam" id="PF00412">
    <property type="entry name" value="LIM"/>
    <property type="match status" value="1"/>
</dbReference>
<dbReference type="AlphaFoldDB" id="A0A8T0DFR2"/>
<dbReference type="OrthoDB" id="15627at2759"/>
<name>A0A8T0DFR2_9TREM</name>
<feature type="signal peptide" evidence="6">
    <location>
        <begin position="1"/>
        <end position="15"/>
    </location>
</feature>
<dbReference type="PANTHER" id="PTHR46767">
    <property type="entry name" value="LIM DOMAIN ONLY PROTEIN 7"/>
    <property type="match status" value="1"/>
</dbReference>
<dbReference type="EMBL" id="JTDF01005494">
    <property type="protein sequence ID" value="KAF8566176.1"/>
    <property type="molecule type" value="Genomic_DNA"/>
</dbReference>
<comment type="caution">
    <text evidence="8">The sequence shown here is derived from an EMBL/GenBank/DDBJ whole genome shotgun (WGS) entry which is preliminary data.</text>
</comment>
<feature type="compositionally biased region" description="Polar residues" evidence="5">
    <location>
        <begin position="208"/>
        <end position="223"/>
    </location>
</feature>
<keyword evidence="6" id="KW-0732">Signal</keyword>
<accession>A0A8T0DFR2</accession>